<feature type="chain" id="PRO_5040447953" evidence="2">
    <location>
        <begin position="24"/>
        <end position="393"/>
    </location>
</feature>
<organism evidence="3 4">
    <name type="scientific">Chryseobacterium aquaeductus</name>
    <dbReference type="NCBI Taxonomy" id="2675056"/>
    <lineage>
        <taxon>Bacteria</taxon>
        <taxon>Pseudomonadati</taxon>
        <taxon>Bacteroidota</taxon>
        <taxon>Flavobacteriia</taxon>
        <taxon>Flavobacteriales</taxon>
        <taxon>Weeksellaceae</taxon>
        <taxon>Chryseobacterium group</taxon>
        <taxon>Chryseobacterium</taxon>
    </lineage>
</organism>
<feature type="signal peptide" evidence="2">
    <location>
        <begin position="1"/>
        <end position="23"/>
    </location>
</feature>
<dbReference type="RefSeq" id="WP_162086835.1">
    <property type="nucleotide sequence ID" value="NZ_CAJIMS010000001.1"/>
</dbReference>
<dbReference type="Proteomes" id="UP000662618">
    <property type="component" value="Unassembled WGS sequence"/>
</dbReference>
<dbReference type="SMART" id="SM00710">
    <property type="entry name" value="PbH1"/>
    <property type="match status" value="4"/>
</dbReference>
<evidence type="ECO:0000313" key="4">
    <source>
        <dbReference type="Proteomes" id="UP000662618"/>
    </source>
</evidence>
<protein>
    <submittedName>
        <fullName evidence="3">Uncharacterized protein</fullName>
    </submittedName>
</protein>
<dbReference type="AlphaFoldDB" id="A0A9N8ML39"/>
<keyword evidence="2" id="KW-0732">Signal</keyword>
<feature type="compositionally biased region" description="Low complexity" evidence="1">
    <location>
        <begin position="259"/>
        <end position="274"/>
    </location>
</feature>
<name>A0A9N8ML39_9FLAO</name>
<dbReference type="PANTHER" id="PTHR41339">
    <property type="entry name" value="LIPL48"/>
    <property type="match status" value="1"/>
</dbReference>
<comment type="caution">
    <text evidence="3">The sequence shown here is derived from an EMBL/GenBank/DDBJ whole genome shotgun (WGS) entry which is preliminary data.</text>
</comment>
<feature type="region of interest" description="Disordered" evidence="1">
    <location>
        <begin position="255"/>
        <end position="277"/>
    </location>
</feature>
<dbReference type="InterPro" id="IPR011050">
    <property type="entry name" value="Pectin_lyase_fold/virulence"/>
</dbReference>
<accession>A0A9N8ML39</accession>
<dbReference type="PROSITE" id="PS51257">
    <property type="entry name" value="PROKAR_LIPOPROTEIN"/>
    <property type="match status" value="1"/>
</dbReference>
<evidence type="ECO:0000256" key="2">
    <source>
        <dbReference type="SAM" id="SignalP"/>
    </source>
</evidence>
<keyword evidence="4" id="KW-1185">Reference proteome</keyword>
<dbReference type="InterPro" id="IPR006626">
    <property type="entry name" value="PbH1"/>
</dbReference>
<dbReference type="PANTHER" id="PTHR41339:SF1">
    <property type="entry name" value="SECRETED PROTEIN"/>
    <property type="match status" value="1"/>
</dbReference>
<evidence type="ECO:0000256" key="1">
    <source>
        <dbReference type="SAM" id="MobiDB-lite"/>
    </source>
</evidence>
<proteinExistence type="predicted"/>
<dbReference type="SUPFAM" id="SSF51126">
    <property type="entry name" value="Pectin lyase-like"/>
    <property type="match status" value="1"/>
</dbReference>
<gene>
    <name evidence="3" type="ORF">CHRY9390_00288</name>
</gene>
<dbReference type="EMBL" id="CAJIMS010000001">
    <property type="protein sequence ID" value="CAD7798144.1"/>
    <property type="molecule type" value="Genomic_DNA"/>
</dbReference>
<reference evidence="3" key="1">
    <citation type="submission" date="2020-12" db="EMBL/GenBank/DDBJ databases">
        <authorList>
            <person name="Rodrigo-Torres L."/>
            <person name="Arahal R. D."/>
            <person name="Lucena T."/>
        </authorList>
    </citation>
    <scope>NUCLEOTIDE SEQUENCE</scope>
    <source>
        <strain evidence="3">CECT 9390</strain>
    </source>
</reference>
<evidence type="ECO:0000313" key="3">
    <source>
        <dbReference type="EMBL" id="CAD7798144.1"/>
    </source>
</evidence>
<sequence length="393" mass="40501">MKKNTLKLLAAVFVMSTTAVVFQSCSDNDDEEIIATGIASDPNNFKGEVKSGETVTLDPTKVYKLTGSVAVKAGGTLVIPAGTRIEATGGTSAYITIEQDGKIFANGTASSPVVFTSPNPTPGSWGGLVICGKAPINKGTTATAEVGNATYGGTNVSDNSGVLKYVRIEYAGAIFTADKEFNGLSLFAVGNGTTIDNVSMINGSDDGIEFFGGTVNVSNIVSFANEDDAFDWTEGWNGIATNVYTKRRANGVGNRGIEADNNSNDNDANPRSNPTIKNATFIGGTAGEADGLKLRVGTYGTFDNIVLSNWTTGINLENNATVSYFNGANKITNIKFDAVTNKASARGNDPDGSGPLSGPSITVLANTFTENAAATGAGSGIATPTWATGWSGL</sequence>